<proteinExistence type="predicted"/>
<evidence type="ECO:0000256" key="1">
    <source>
        <dbReference type="SAM" id="Phobius"/>
    </source>
</evidence>
<evidence type="ECO:0000313" key="3">
    <source>
        <dbReference type="Proteomes" id="UP000549616"/>
    </source>
</evidence>
<organism evidence="2 3">
    <name type="scientific">Amycolatopsis endophytica</name>
    <dbReference type="NCBI Taxonomy" id="860233"/>
    <lineage>
        <taxon>Bacteria</taxon>
        <taxon>Bacillati</taxon>
        <taxon>Actinomycetota</taxon>
        <taxon>Actinomycetes</taxon>
        <taxon>Pseudonocardiales</taxon>
        <taxon>Pseudonocardiaceae</taxon>
        <taxon>Amycolatopsis</taxon>
    </lineage>
</organism>
<dbReference type="AlphaFoldDB" id="A0A853BDM4"/>
<feature type="transmembrane region" description="Helical" evidence="1">
    <location>
        <begin position="12"/>
        <end position="32"/>
    </location>
</feature>
<gene>
    <name evidence="2" type="ORF">HNR02_005921</name>
</gene>
<keyword evidence="1" id="KW-1133">Transmembrane helix</keyword>
<reference evidence="2 3" key="1">
    <citation type="submission" date="2020-07" db="EMBL/GenBank/DDBJ databases">
        <title>Sequencing the genomes of 1000 actinobacteria strains.</title>
        <authorList>
            <person name="Klenk H.-P."/>
        </authorList>
    </citation>
    <scope>NUCLEOTIDE SEQUENCE [LARGE SCALE GENOMIC DNA]</scope>
    <source>
        <strain evidence="2 3">DSM 104006</strain>
    </source>
</reference>
<dbReference type="Proteomes" id="UP000549616">
    <property type="component" value="Unassembled WGS sequence"/>
</dbReference>
<accession>A0A853BDM4</accession>
<name>A0A853BDM4_9PSEU</name>
<evidence type="ECO:0000313" key="2">
    <source>
        <dbReference type="EMBL" id="NYI92546.1"/>
    </source>
</evidence>
<dbReference type="EMBL" id="JACCFK010000002">
    <property type="protein sequence ID" value="NYI92546.1"/>
    <property type="molecule type" value="Genomic_DNA"/>
</dbReference>
<sequence>MSWGRREKVGCGVALVAAGILVGGTIGLITLGRDTPEGGGTLSGYSILRAPDSGYPRFAMKSTIDPRYAAHLSGDPVAMLAPGVYAETPRGGSIGGFGDYHEYVGECAAVERYAREHPGHSTCF</sequence>
<dbReference type="RefSeq" id="WP_179776867.1">
    <property type="nucleotide sequence ID" value="NZ_JACCFK010000002.1"/>
</dbReference>
<comment type="caution">
    <text evidence="2">The sequence shown here is derived from an EMBL/GenBank/DDBJ whole genome shotgun (WGS) entry which is preliminary data.</text>
</comment>
<keyword evidence="3" id="KW-1185">Reference proteome</keyword>
<keyword evidence="1" id="KW-0472">Membrane</keyword>
<protein>
    <submittedName>
        <fullName evidence="2">Uncharacterized protein</fullName>
    </submittedName>
</protein>
<keyword evidence="1" id="KW-0812">Transmembrane</keyword>